<feature type="region of interest" description="Disordered" evidence="1">
    <location>
        <begin position="353"/>
        <end position="387"/>
    </location>
</feature>
<dbReference type="STRING" id="139825.A0A401H6W4"/>
<dbReference type="GO" id="GO:0071108">
    <property type="term" value="P:protein K48-linked deubiquitination"/>
    <property type="evidence" value="ECO:0007669"/>
    <property type="project" value="TreeGrafter"/>
</dbReference>
<dbReference type="AlphaFoldDB" id="A0A401H6W4"/>
<reference evidence="3 4" key="1">
    <citation type="journal article" date="2018" name="Sci. Rep.">
        <title>Genome sequence of the cauliflower mushroom Sparassis crispa (Hanabiratake) and its association with beneficial usage.</title>
        <authorList>
            <person name="Kiyama R."/>
            <person name="Furutani Y."/>
            <person name="Kawaguchi K."/>
            <person name="Nakanishi T."/>
        </authorList>
    </citation>
    <scope>NUCLEOTIDE SEQUENCE [LARGE SCALE GENOMIC DNA]</scope>
</reference>
<dbReference type="Pfam" id="PF04424">
    <property type="entry name" value="MINDY_DUB"/>
    <property type="match status" value="1"/>
</dbReference>
<dbReference type="GO" id="GO:0016807">
    <property type="term" value="F:cysteine-type carboxypeptidase activity"/>
    <property type="evidence" value="ECO:0007669"/>
    <property type="project" value="TreeGrafter"/>
</dbReference>
<dbReference type="Proteomes" id="UP000287166">
    <property type="component" value="Unassembled WGS sequence"/>
</dbReference>
<name>A0A401H6W4_9APHY</name>
<evidence type="ECO:0000313" key="3">
    <source>
        <dbReference type="EMBL" id="GBE90110.1"/>
    </source>
</evidence>
<protein>
    <recommendedName>
        <fullName evidence="2">MINDY deubiquitinase domain-containing protein</fullName>
    </recommendedName>
</protein>
<accession>A0A401H6W4</accession>
<dbReference type="GO" id="GO:0004843">
    <property type="term" value="F:cysteine-type deubiquitinase activity"/>
    <property type="evidence" value="ECO:0007669"/>
    <property type="project" value="InterPro"/>
</dbReference>
<dbReference type="InParanoid" id="A0A401H6W4"/>
<feature type="domain" description="MINDY deubiquitinase" evidence="2">
    <location>
        <begin position="17"/>
        <end position="297"/>
    </location>
</feature>
<comment type="caution">
    <text evidence="3">The sequence shown here is derived from an EMBL/GenBank/DDBJ whole genome shotgun (WGS) entry which is preliminary data.</text>
</comment>
<dbReference type="PANTHER" id="PTHR18063">
    <property type="entry name" value="NF-E2 INDUCIBLE PROTEIN"/>
    <property type="match status" value="1"/>
</dbReference>
<dbReference type="GO" id="GO:1990380">
    <property type="term" value="F:K48-linked deubiquitinase activity"/>
    <property type="evidence" value="ECO:0007669"/>
    <property type="project" value="InterPro"/>
</dbReference>
<gene>
    <name evidence="3" type="ORF">SCP_1801340</name>
</gene>
<proteinExistence type="predicted"/>
<dbReference type="EMBL" id="BFAD01000018">
    <property type="protein sequence ID" value="GBE90110.1"/>
    <property type="molecule type" value="Genomic_DNA"/>
</dbReference>
<dbReference type="PANTHER" id="PTHR18063:SF6">
    <property type="entry name" value="UBIQUITIN CARBOXYL-TERMINAL HYDROLASE"/>
    <property type="match status" value="1"/>
</dbReference>
<sequence length="387" mass="42925">MSNQEENGVQISVEELWYLKDITFRLSSDSPPKQVKIVTQNFNGPCSFIAICNILILRGQIQILPAERTSVSYDFLSHLVGEWLLAACQDVDISAALSTMPITRKGMDLNPLFTNVTSFRPAGAGGELKLFEQAGIKLVHGWLVDPASPEHQVLAKTEDYDTSINLLVEADHLTKGKLVTTEHFTPASPTEPSPEENLSPEDFQKIEDAIVIRNFIESTQSQLTYYGLFALASSLEPGSLVALFRNSHLSVLYKAPGEEAALYTLVTDQVFLHEASVVWERLEDVDGGWSTFVDSDFVRSSPAGGDYAGHTGESALAALEAQAAGMTIEDDADQQLARQLQAEEDQRAQEIYEQRTAERSQREREALRRLPAPEHRQKKKKTDCVVM</sequence>
<organism evidence="3 4">
    <name type="scientific">Sparassis crispa</name>
    <dbReference type="NCBI Taxonomy" id="139825"/>
    <lineage>
        <taxon>Eukaryota</taxon>
        <taxon>Fungi</taxon>
        <taxon>Dikarya</taxon>
        <taxon>Basidiomycota</taxon>
        <taxon>Agaricomycotina</taxon>
        <taxon>Agaricomycetes</taxon>
        <taxon>Polyporales</taxon>
        <taxon>Sparassidaceae</taxon>
        <taxon>Sparassis</taxon>
    </lineage>
</organism>
<evidence type="ECO:0000313" key="4">
    <source>
        <dbReference type="Proteomes" id="UP000287166"/>
    </source>
</evidence>
<dbReference type="GO" id="GO:0071944">
    <property type="term" value="C:cell periphery"/>
    <property type="evidence" value="ECO:0007669"/>
    <property type="project" value="TreeGrafter"/>
</dbReference>
<dbReference type="InterPro" id="IPR033979">
    <property type="entry name" value="MINDY_domain"/>
</dbReference>
<dbReference type="GO" id="GO:0005829">
    <property type="term" value="C:cytosol"/>
    <property type="evidence" value="ECO:0007669"/>
    <property type="project" value="TreeGrafter"/>
</dbReference>
<dbReference type="OrthoDB" id="10261212at2759"/>
<keyword evidence="4" id="KW-1185">Reference proteome</keyword>
<dbReference type="GeneID" id="38787027"/>
<dbReference type="FunCoup" id="A0A401H6W4">
    <property type="interactions" value="20"/>
</dbReference>
<feature type="compositionally biased region" description="Basic and acidic residues" evidence="1">
    <location>
        <begin position="353"/>
        <end position="375"/>
    </location>
</feature>
<evidence type="ECO:0000259" key="2">
    <source>
        <dbReference type="Pfam" id="PF04424"/>
    </source>
</evidence>
<dbReference type="RefSeq" id="XP_027621023.1">
    <property type="nucleotide sequence ID" value="XM_027765222.1"/>
</dbReference>
<evidence type="ECO:0000256" key="1">
    <source>
        <dbReference type="SAM" id="MobiDB-lite"/>
    </source>
</evidence>
<dbReference type="InterPro" id="IPR007518">
    <property type="entry name" value="MINDY"/>
</dbReference>